<keyword evidence="2" id="KW-1185">Reference proteome</keyword>
<reference evidence="1 2" key="1">
    <citation type="journal article" date="2018" name="Mol. Biol. Evol.">
        <title>Broad Genomic Sampling Reveals a Smut Pathogenic Ancestry of the Fungal Clade Ustilaginomycotina.</title>
        <authorList>
            <person name="Kijpornyongpan T."/>
            <person name="Mondo S.J."/>
            <person name="Barry K."/>
            <person name="Sandor L."/>
            <person name="Lee J."/>
            <person name="Lipzen A."/>
            <person name="Pangilinan J."/>
            <person name="LaButti K."/>
            <person name="Hainaut M."/>
            <person name="Henrissat B."/>
            <person name="Grigoriev I.V."/>
            <person name="Spatafora J.W."/>
            <person name="Aime M.C."/>
        </authorList>
    </citation>
    <scope>NUCLEOTIDE SEQUENCE [LARGE SCALE GENOMIC DNA]</scope>
    <source>
        <strain evidence="1 2">MCA 3645</strain>
    </source>
</reference>
<dbReference type="AlphaFoldDB" id="A0A317XLS7"/>
<dbReference type="Proteomes" id="UP000246740">
    <property type="component" value="Unassembled WGS sequence"/>
</dbReference>
<evidence type="ECO:0000313" key="1">
    <source>
        <dbReference type="EMBL" id="PWY99264.1"/>
    </source>
</evidence>
<dbReference type="EMBL" id="KZ819195">
    <property type="protein sequence ID" value="PWY99264.1"/>
    <property type="molecule type" value="Genomic_DNA"/>
</dbReference>
<protein>
    <submittedName>
        <fullName evidence="1">Uncharacterized protein</fullName>
    </submittedName>
</protein>
<evidence type="ECO:0000313" key="2">
    <source>
        <dbReference type="Proteomes" id="UP000246740"/>
    </source>
</evidence>
<dbReference type="InParanoid" id="A0A317XLS7"/>
<organism evidence="1 2">
    <name type="scientific">Testicularia cyperi</name>
    <dbReference type="NCBI Taxonomy" id="1882483"/>
    <lineage>
        <taxon>Eukaryota</taxon>
        <taxon>Fungi</taxon>
        <taxon>Dikarya</taxon>
        <taxon>Basidiomycota</taxon>
        <taxon>Ustilaginomycotina</taxon>
        <taxon>Ustilaginomycetes</taxon>
        <taxon>Ustilaginales</taxon>
        <taxon>Anthracoideaceae</taxon>
        <taxon>Testicularia</taxon>
    </lineage>
</organism>
<gene>
    <name evidence="1" type="ORF">BCV70DRAFT_115347</name>
</gene>
<name>A0A317XLS7_9BASI</name>
<proteinExistence type="predicted"/>
<accession>A0A317XLS7</accession>
<sequence length="135" mass="14621">MSLSLIGRAPVAAEVMKSRARRQRLRPLGLDRGRTGCAGPLCMMMCPLFVPVVRCEFALSTDLDQVLVQHGLYVPLFPSREPSQAHPLSTLFSLIHLSLSNSGPGMQTRGRSWGLNALQVPRLLPCSTGALLPSS</sequence>